<evidence type="ECO:0000256" key="2">
    <source>
        <dbReference type="ARBA" id="ARBA00022679"/>
    </source>
</evidence>
<proteinExistence type="predicted"/>
<keyword evidence="6" id="KW-0687">Ribonucleoprotein</keyword>
<dbReference type="GO" id="GO:0032259">
    <property type="term" value="P:methylation"/>
    <property type="evidence" value="ECO:0007669"/>
    <property type="project" value="UniProtKB-KW"/>
</dbReference>
<dbReference type="InterPro" id="IPR017127">
    <property type="entry name" value="Ribosome_uL3_MTase"/>
</dbReference>
<feature type="compositionally biased region" description="Basic and acidic residues" evidence="4">
    <location>
        <begin position="334"/>
        <end position="347"/>
    </location>
</feature>
<dbReference type="CDD" id="cd02440">
    <property type="entry name" value="AdoMet_MTases"/>
    <property type="match status" value="1"/>
</dbReference>
<reference evidence="7" key="1">
    <citation type="journal article" date="2019" name="Int. J. Syst. Evol. Microbiol.">
        <title>The Global Catalogue of Microorganisms (GCM) 10K type strain sequencing project: providing services to taxonomists for standard genome sequencing and annotation.</title>
        <authorList>
            <consortium name="The Broad Institute Genomics Platform"/>
            <consortium name="The Broad Institute Genome Sequencing Center for Infectious Disease"/>
            <person name="Wu L."/>
            <person name="Ma J."/>
        </authorList>
    </citation>
    <scope>NUCLEOTIDE SEQUENCE [LARGE SCALE GENOMIC DNA]</scope>
    <source>
        <strain evidence="7">CGMCC 1.8985</strain>
    </source>
</reference>
<dbReference type="PANTHER" id="PTHR47806">
    <property type="entry name" value="50S RIBOSOMAL PROTEIN L3 GLUTAMINE METHYLTRANSFERASE"/>
    <property type="match status" value="1"/>
</dbReference>
<gene>
    <name evidence="6" type="primary">prmB</name>
    <name evidence="6" type="ORF">GCM10011394_11500</name>
</gene>
<dbReference type="PROSITE" id="PS00092">
    <property type="entry name" value="N6_MTASE"/>
    <property type="match status" value="1"/>
</dbReference>
<feature type="region of interest" description="Disordered" evidence="4">
    <location>
        <begin position="303"/>
        <end position="347"/>
    </location>
</feature>
<keyword evidence="6" id="KW-0689">Ribosomal protein</keyword>
<dbReference type="InterPro" id="IPR004556">
    <property type="entry name" value="HemK-like"/>
</dbReference>
<comment type="caution">
    <text evidence="6">The sequence shown here is derived from an EMBL/GenBank/DDBJ whole genome shotgun (WGS) entry which is preliminary data.</text>
</comment>
<keyword evidence="1 6" id="KW-0489">Methyltransferase</keyword>
<evidence type="ECO:0000313" key="6">
    <source>
        <dbReference type="EMBL" id="GGK04236.1"/>
    </source>
</evidence>
<dbReference type="Pfam" id="PF05175">
    <property type="entry name" value="MTS"/>
    <property type="match status" value="1"/>
</dbReference>
<evidence type="ECO:0000256" key="3">
    <source>
        <dbReference type="ARBA" id="ARBA00022691"/>
    </source>
</evidence>
<dbReference type="PANTHER" id="PTHR47806:SF1">
    <property type="entry name" value="RIBOSOMAL PROTEIN UL3 GLUTAMINE METHYLTRANSFERASE"/>
    <property type="match status" value="1"/>
</dbReference>
<dbReference type="NCBIfam" id="TIGR03533">
    <property type="entry name" value="L3_gln_methyl"/>
    <property type="match status" value="1"/>
</dbReference>
<dbReference type="InterPro" id="IPR029063">
    <property type="entry name" value="SAM-dependent_MTases_sf"/>
</dbReference>
<feature type="domain" description="Methyltransferase small" evidence="5">
    <location>
        <begin position="127"/>
        <end position="209"/>
    </location>
</feature>
<dbReference type="Proteomes" id="UP000599009">
    <property type="component" value="Unassembled WGS sequence"/>
</dbReference>
<keyword evidence="3" id="KW-0949">S-adenosyl-L-methionine</keyword>
<evidence type="ECO:0000313" key="7">
    <source>
        <dbReference type="Proteomes" id="UP000599009"/>
    </source>
</evidence>
<sequence>MTTQQLQTIIDLIRYGASRFNAAGLTFGHSYDNALDEATQLTLHALHLPHDLNPVYGQARVTEAEKEDVLGLFIRRIEERIPAAYLCAEAWFAGLSFKSDPRALVPRSPIAELIESGFEPWLAGRDVRRALDLCTGSGCIAIAMAHYNPEWHVDGVDLSDDALALAAENERRLDVHNVRFMRSDLFSSLQGEHYDLIVTNPPYVTNDETDALPREYSHEPEMGLRAGNDGLDLVLAILRDAPLHLSDDGVLVCEVGEAERALSALLPELPLMWVEFKVGQMGVFVVERHDLVTHNARISALAAEREGTPAPVGRTSGRPPASEVAGDGTAPVRDAGDTRGDEPGTLF</sequence>
<organism evidence="6 7">
    <name type="scientific">Luteimonas terricola</name>
    <dbReference type="NCBI Taxonomy" id="645597"/>
    <lineage>
        <taxon>Bacteria</taxon>
        <taxon>Pseudomonadati</taxon>
        <taxon>Pseudomonadota</taxon>
        <taxon>Gammaproteobacteria</taxon>
        <taxon>Lysobacterales</taxon>
        <taxon>Lysobacteraceae</taxon>
        <taxon>Luteimonas</taxon>
    </lineage>
</organism>
<dbReference type="InterPro" id="IPR007848">
    <property type="entry name" value="Small_mtfrase_dom"/>
</dbReference>
<evidence type="ECO:0000256" key="4">
    <source>
        <dbReference type="SAM" id="MobiDB-lite"/>
    </source>
</evidence>
<dbReference type="InterPro" id="IPR002052">
    <property type="entry name" value="DNA_methylase_N6_adenine_CS"/>
</dbReference>
<dbReference type="NCBIfam" id="TIGR00536">
    <property type="entry name" value="hemK_fam"/>
    <property type="match status" value="1"/>
</dbReference>
<dbReference type="PIRSF" id="PIRSF037167">
    <property type="entry name" value="Mtase_YfcB_prd"/>
    <property type="match status" value="1"/>
</dbReference>
<dbReference type="SUPFAM" id="SSF53335">
    <property type="entry name" value="S-adenosyl-L-methionine-dependent methyltransferases"/>
    <property type="match status" value="1"/>
</dbReference>
<keyword evidence="7" id="KW-1185">Reference proteome</keyword>
<accession>A0ABQ2EDA7</accession>
<dbReference type="Gene3D" id="3.40.50.150">
    <property type="entry name" value="Vaccinia Virus protein VP39"/>
    <property type="match status" value="1"/>
</dbReference>
<protein>
    <submittedName>
        <fullName evidence="6">50S ribosomal protein L3 glutamine methyltransferase</fullName>
    </submittedName>
</protein>
<name>A0ABQ2EDA7_9GAMM</name>
<evidence type="ECO:0000259" key="5">
    <source>
        <dbReference type="Pfam" id="PF05175"/>
    </source>
</evidence>
<keyword evidence="2" id="KW-0808">Transferase</keyword>
<dbReference type="GO" id="GO:0008168">
    <property type="term" value="F:methyltransferase activity"/>
    <property type="evidence" value="ECO:0007669"/>
    <property type="project" value="UniProtKB-KW"/>
</dbReference>
<dbReference type="GO" id="GO:0005840">
    <property type="term" value="C:ribosome"/>
    <property type="evidence" value="ECO:0007669"/>
    <property type="project" value="UniProtKB-KW"/>
</dbReference>
<dbReference type="EMBL" id="BMME01000001">
    <property type="protein sequence ID" value="GGK04236.1"/>
    <property type="molecule type" value="Genomic_DNA"/>
</dbReference>
<evidence type="ECO:0000256" key="1">
    <source>
        <dbReference type="ARBA" id="ARBA00022603"/>
    </source>
</evidence>